<gene>
    <name evidence="2" type="ORF">EVAR_21090_1</name>
</gene>
<name>A0A4C1V186_EUMVA</name>
<dbReference type="AlphaFoldDB" id="A0A4C1V186"/>
<organism evidence="2 3">
    <name type="scientific">Eumeta variegata</name>
    <name type="common">Bagworm moth</name>
    <name type="synonym">Eumeta japonica</name>
    <dbReference type="NCBI Taxonomy" id="151549"/>
    <lineage>
        <taxon>Eukaryota</taxon>
        <taxon>Metazoa</taxon>
        <taxon>Ecdysozoa</taxon>
        <taxon>Arthropoda</taxon>
        <taxon>Hexapoda</taxon>
        <taxon>Insecta</taxon>
        <taxon>Pterygota</taxon>
        <taxon>Neoptera</taxon>
        <taxon>Endopterygota</taxon>
        <taxon>Lepidoptera</taxon>
        <taxon>Glossata</taxon>
        <taxon>Ditrysia</taxon>
        <taxon>Tineoidea</taxon>
        <taxon>Psychidae</taxon>
        <taxon>Oiketicinae</taxon>
        <taxon>Eumeta</taxon>
    </lineage>
</organism>
<reference evidence="2 3" key="1">
    <citation type="journal article" date="2019" name="Commun. Biol.">
        <title>The bagworm genome reveals a unique fibroin gene that provides high tensile strength.</title>
        <authorList>
            <person name="Kono N."/>
            <person name="Nakamura H."/>
            <person name="Ohtoshi R."/>
            <person name="Tomita M."/>
            <person name="Numata K."/>
            <person name="Arakawa K."/>
        </authorList>
    </citation>
    <scope>NUCLEOTIDE SEQUENCE [LARGE SCALE GENOMIC DNA]</scope>
</reference>
<feature type="region of interest" description="Disordered" evidence="1">
    <location>
        <begin position="77"/>
        <end position="173"/>
    </location>
</feature>
<comment type="caution">
    <text evidence="2">The sequence shown here is derived from an EMBL/GenBank/DDBJ whole genome shotgun (WGS) entry which is preliminary data.</text>
</comment>
<keyword evidence="3" id="KW-1185">Reference proteome</keyword>
<protein>
    <submittedName>
        <fullName evidence="2">Uncharacterized protein</fullName>
    </submittedName>
</protein>
<sequence length="173" mass="18716">MQTIQTEVVASLIKILSTAGSPRRGLRGQAGGARPGARSAHLLDLNTTLTHSAAPRACGAYDRTQRRSKLTETCRAMGSGDDALRREFGSSGTYRRHDTDITRANAAPDTVRVPPRRRPPASRARPGPSARRRRKRPSAGAPPAPTRRAGCDVARKAETFTREIRSSPAPRTE</sequence>
<evidence type="ECO:0000313" key="2">
    <source>
        <dbReference type="EMBL" id="GBP32056.1"/>
    </source>
</evidence>
<evidence type="ECO:0000313" key="3">
    <source>
        <dbReference type="Proteomes" id="UP000299102"/>
    </source>
</evidence>
<proteinExistence type="predicted"/>
<accession>A0A4C1V186</accession>
<dbReference type="Proteomes" id="UP000299102">
    <property type="component" value="Unassembled WGS sequence"/>
</dbReference>
<dbReference type="EMBL" id="BGZK01000254">
    <property type="protein sequence ID" value="GBP32056.1"/>
    <property type="molecule type" value="Genomic_DNA"/>
</dbReference>
<evidence type="ECO:0000256" key="1">
    <source>
        <dbReference type="SAM" id="MobiDB-lite"/>
    </source>
</evidence>
<feature type="compositionally biased region" description="Basic and acidic residues" evidence="1">
    <location>
        <begin position="149"/>
        <end position="165"/>
    </location>
</feature>